<dbReference type="NCBIfam" id="TIGR04057">
    <property type="entry name" value="SusC_RagA_signa"/>
    <property type="match status" value="1"/>
</dbReference>
<dbReference type="NCBIfam" id="TIGR04056">
    <property type="entry name" value="OMP_RagA_SusC"/>
    <property type="match status" value="1"/>
</dbReference>
<dbReference type="GeneID" id="78342738"/>
<comment type="subcellular location">
    <subcellularLocation>
        <location evidence="1 7">Cell outer membrane</location>
        <topology evidence="1 7">Multi-pass membrane protein</topology>
    </subcellularLocation>
</comment>
<accession>A0A4Y1WUW8</accession>
<dbReference type="Pfam" id="PF07715">
    <property type="entry name" value="Plug"/>
    <property type="match status" value="1"/>
</dbReference>
<gene>
    <name evidence="10" type="ORF">A5CBH24_20200</name>
</gene>
<dbReference type="InterPro" id="IPR039426">
    <property type="entry name" value="TonB-dep_rcpt-like"/>
</dbReference>
<evidence type="ECO:0000256" key="5">
    <source>
        <dbReference type="ARBA" id="ARBA00023136"/>
    </source>
</evidence>
<feature type="domain" description="TonB-dependent receptor plug" evidence="9">
    <location>
        <begin position="131"/>
        <end position="244"/>
    </location>
</feature>
<feature type="signal peptide" evidence="8">
    <location>
        <begin position="1"/>
        <end position="21"/>
    </location>
</feature>
<dbReference type="EMBL" id="AP019735">
    <property type="protein sequence ID" value="BBL04707.1"/>
    <property type="molecule type" value="Genomic_DNA"/>
</dbReference>
<reference evidence="11" key="1">
    <citation type="submission" date="2019-06" db="EMBL/GenBank/DDBJ databases">
        <title>Alistipes onderdonkii subsp. vulgaris subsp. nov., Alistipes dispar sp. nov. and Alistipes communis sp. nov., isolated from human faeces, and creation of Alistipes onderdonkii subsp. onderdonkii subsp. nov.</title>
        <authorList>
            <person name="Sakamoto M."/>
            <person name="Ikeyama N."/>
            <person name="Ogata Y."/>
            <person name="Suda W."/>
            <person name="Iino T."/>
            <person name="Hattori M."/>
            <person name="Ohkuma M."/>
        </authorList>
    </citation>
    <scope>NUCLEOTIDE SEQUENCE [LARGE SCALE GENOMIC DNA]</scope>
    <source>
        <strain evidence="11">5CBH24</strain>
    </source>
</reference>
<dbReference type="Gene3D" id="2.60.40.1120">
    <property type="entry name" value="Carboxypeptidase-like, regulatory domain"/>
    <property type="match status" value="1"/>
</dbReference>
<evidence type="ECO:0000256" key="6">
    <source>
        <dbReference type="ARBA" id="ARBA00023237"/>
    </source>
</evidence>
<dbReference type="Pfam" id="PF13620">
    <property type="entry name" value="CarboxypepD_reg"/>
    <property type="match status" value="1"/>
</dbReference>
<keyword evidence="11" id="KW-1185">Reference proteome</keyword>
<dbReference type="InterPro" id="IPR012910">
    <property type="entry name" value="Plug_dom"/>
</dbReference>
<keyword evidence="3 7" id="KW-1134">Transmembrane beta strand</keyword>
<dbReference type="RefSeq" id="WP_244611565.1">
    <property type="nucleotide sequence ID" value="NZ_AP019735.1"/>
</dbReference>
<keyword evidence="8" id="KW-0732">Signal</keyword>
<keyword evidence="5 7" id="KW-0472">Membrane</keyword>
<dbReference type="SUPFAM" id="SSF56935">
    <property type="entry name" value="Porins"/>
    <property type="match status" value="1"/>
</dbReference>
<name>A0A4Y1WUW8_9BACT</name>
<keyword evidence="6 7" id="KW-0998">Cell outer membrane</keyword>
<dbReference type="PROSITE" id="PS52016">
    <property type="entry name" value="TONB_DEPENDENT_REC_3"/>
    <property type="match status" value="1"/>
</dbReference>
<evidence type="ECO:0000259" key="9">
    <source>
        <dbReference type="Pfam" id="PF07715"/>
    </source>
</evidence>
<dbReference type="InterPro" id="IPR008969">
    <property type="entry name" value="CarboxyPept-like_regulatory"/>
</dbReference>
<evidence type="ECO:0000313" key="11">
    <source>
        <dbReference type="Proteomes" id="UP000318946"/>
    </source>
</evidence>
<feature type="chain" id="PRO_5021236836" evidence="8">
    <location>
        <begin position="22"/>
        <end position="1014"/>
    </location>
</feature>
<protein>
    <submittedName>
        <fullName evidence="10">SusC/RagA family TonB-linked outer membrane protein</fullName>
    </submittedName>
</protein>
<dbReference type="InterPro" id="IPR036942">
    <property type="entry name" value="Beta-barrel_TonB_sf"/>
</dbReference>
<dbReference type="GO" id="GO:0009279">
    <property type="term" value="C:cell outer membrane"/>
    <property type="evidence" value="ECO:0007669"/>
    <property type="project" value="UniProtKB-SubCell"/>
</dbReference>
<organism evidence="10 11">
    <name type="scientific">Alistipes communis</name>
    <dbReference type="NCBI Taxonomy" id="2585118"/>
    <lineage>
        <taxon>Bacteria</taxon>
        <taxon>Pseudomonadati</taxon>
        <taxon>Bacteroidota</taxon>
        <taxon>Bacteroidia</taxon>
        <taxon>Bacteroidales</taxon>
        <taxon>Rikenellaceae</taxon>
        <taxon>Alistipes</taxon>
    </lineage>
</organism>
<dbReference type="AlphaFoldDB" id="A0A4Y1WUW8"/>
<dbReference type="KEGG" id="acou:A5CBH24_20200"/>
<keyword evidence="2 7" id="KW-0813">Transport</keyword>
<dbReference type="SUPFAM" id="SSF49464">
    <property type="entry name" value="Carboxypeptidase regulatory domain-like"/>
    <property type="match status" value="1"/>
</dbReference>
<dbReference type="InterPro" id="IPR023997">
    <property type="entry name" value="TonB-dep_OMP_SusC/RagA_CS"/>
</dbReference>
<evidence type="ECO:0000256" key="3">
    <source>
        <dbReference type="ARBA" id="ARBA00022452"/>
    </source>
</evidence>
<dbReference type="InterPro" id="IPR037066">
    <property type="entry name" value="Plug_dom_sf"/>
</dbReference>
<proteinExistence type="inferred from homology"/>
<dbReference type="Gene3D" id="2.170.130.10">
    <property type="entry name" value="TonB-dependent receptor, plug domain"/>
    <property type="match status" value="1"/>
</dbReference>
<dbReference type="Proteomes" id="UP000318946">
    <property type="component" value="Chromosome"/>
</dbReference>
<evidence type="ECO:0000256" key="7">
    <source>
        <dbReference type="PROSITE-ProRule" id="PRU01360"/>
    </source>
</evidence>
<evidence type="ECO:0000256" key="2">
    <source>
        <dbReference type="ARBA" id="ARBA00022448"/>
    </source>
</evidence>
<dbReference type="Gene3D" id="2.40.170.20">
    <property type="entry name" value="TonB-dependent receptor, beta-barrel domain"/>
    <property type="match status" value="1"/>
</dbReference>
<evidence type="ECO:0000256" key="8">
    <source>
        <dbReference type="SAM" id="SignalP"/>
    </source>
</evidence>
<sequence length="1014" mass="112648">MSLRPHITFLTRLATFLPLFATIAAFGQQSAGTFRIAGSVTDYATGEPVVGANVVAYDAGGRPHGAAVGADGRFAFNCPTKAATLRVSMLGYRNETVKLVPGRTDYDIRLREAPSDVGEVVVTGFVDKKRESYTGATHVIQRQEIENMVHTNVLNIIQLQTPGFEIFDDIANGSDPNKIPDMVLRGRSSFIEGDQTNVPLFILDGTEVDISYVFDMPSDDIESISVLKDASATSFYGSKAANGVVVITTRPTQAGRLQVNYSGNFQVSIPDLSDYRLLNAREKLEYERQAGVYGDFTGSSNTDVTNQKSYYEKLDRVNAGVNTDWKRMALRTGFNHIHNLMLSGGSQDFRYNVSGSYNSTTGVMDESDKQTASLRINLTYGDMNKLFFQNIASLTQSDSNDVPYGSFSDYVSLNPYDRPYNDDGSLNSVLSFNTANPLYEKSLSSYIRNTSGSFIDTFRVRWNILKGLRVEASLSYTQTKSEGETFYSPLSQQFNNTIDANKKGSFDVSNGTTHNLSGNAFAVYNKAWNRRGGDASDLLSLTAGFNIESTRSESHSFSALGILSDKLEHPSMATGYAESRPGGSEDRSRMLGFYVNANYIWHNRYFVDLSFRYEGSSKFGADNKYAPFGSLGLGWNLHKERFLKGSAVSLLKLRMSMGYVGNAGFSPYQAQLAYQYSSSLQYNGGIGAVPVSMVNPRLKWERSLKRNLGLDFGLWRDRLNGSVDVYYDTTNDLVMDISKPAHIGFTSAKENLGKIRNSGIELSLRGNVLQRKHTNLNLFLNLSHNRNRIVEISDYLKNKNAENEANATSSLPAAFYEEGESMTALKVMRSAGINPANGKEVFIDRDGNPTYEYDYRDKYVAGDTTPAVQGSFGLSMSWRSFDLSMNFAYRLGASIYNQTLATKVEGASPTSNADRRVFYDRWKAPGDKARYKNIANRETTPPTDRFVATEYALEGSSLKLSYTLPDAFCRWLHLRRVRISASTGDLFNISTIRRERGLDYPFARVFQASLTVNL</sequence>
<dbReference type="InterPro" id="IPR023996">
    <property type="entry name" value="TonB-dep_OMP_SusC/RagA"/>
</dbReference>
<evidence type="ECO:0000313" key="10">
    <source>
        <dbReference type="EMBL" id="BBL04707.1"/>
    </source>
</evidence>
<keyword evidence="4 7" id="KW-0812">Transmembrane</keyword>
<evidence type="ECO:0000256" key="1">
    <source>
        <dbReference type="ARBA" id="ARBA00004571"/>
    </source>
</evidence>
<comment type="similarity">
    <text evidence="7">Belongs to the TonB-dependent receptor family.</text>
</comment>
<evidence type="ECO:0000256" key="4">
    <source>
        <dbReference type="ARBA" id="ARBA00022692"/>
    </source>
</evidence>